<comment type="caution">
    <text evidence="4">The sequence shown here is derived from an EMBL/GenBank/DDBJ whole genome shotgun (WGS) entry which is preliminary data.</text>
</comment>
<dbReference type="InterPro" id="IPR013154">
    <property type="entry name" value="ADH-like_N"/>
</dbReference>
<keyword evidence="5" id="KW-1185">Reference proteome</keyword>
<comment type="similarity">
    <text evidence="1">Belongs to the zinc-containing alcohol dehydrogenase family.</text>
</comment>
<evidence type="ECO:0000313" key="5">
    <source>
        <dbReference type="Proteomes" id="UP000297716"/>
    </source>
</evidence>
<dbReference type="Pfam" id="PF08240">
    <property type="entry name" value="ADH_N"/>
    <property type="match status" value="1"/>
</dbReference>
<name>A0A4Z0YNP7_9PEZI</name>
<dbReference type="Gene3D" id="3.90.180.10">
    <property type="entry name" value="Medium-chain alcohol dehydrogenases, catalytic domain"/>
    <property type="match status" value="1"/>
</dbReference>
<dbReference type="STRING" id="37992.A0A4Z0YNP7"/>
<organism evidence="4 5">
    <name type="scientific">Xylaria hypoxylon</name>
    <dbReference type="NCBI Taxonomy" id="37992"/>
    <lineage>
        <taxon>Eukaryota</taxon>
        <taxon>Fungi</taxon>
        <taxon>Dikarya</taxon>
        <taxon>Ascomycota</taxon>
        <taxon>Pezizomycotina</taxon>
        <taxon>Sordariomycetes</taxon>
        <taxon>Xylariomycetidae</taxon>
        <taxon>Xylariales</taxon>
        <taxon>Xylariaceae</taxon>
        <taxon>Xylaria</taxon>
    </lineage>
</organism>
<dbReference type="EMBL" id="SKBN01000417">
    <property type="protein sequence ID" value="TGJ78282.1"/>
    <property type="molecule type" value="Genomic_DNA"/>
</dbReference>
<evidence type="ECO:0000259" key="3">
    <source>
        <dbReference type="Pfam" id="PF08240"/>
    </source>
</evidence>
<reference evidence="4 5" key="1">
    <citation type="submission" date="2019-03" db="EMBL/GenBank/DDBJ databases">
        <title>Draft genome sequence of Xylaria hypoxylon DSM 108379, a ubiquitous saprotrophic-parasitic fungi on hardwood.</title>
        <authorList>
            <person name="Buettner E."/>
            <person name="Leonhardt S."/>
            <person name="Gebauer A.M."/>
            <person name="Liers C."/>
            <person name="Hofrichter M."/>
            <person name="Kellner H."/>
        </authorList>
    </citation>
    <scope>NUCLEOTIDE SEQUENCE [LARGE SCALE GENOMIC DNA]</scope>
    <source>
        <strain evidence="4 5">DSM 108379</strain>
    </source>
</reference>
<dbReference type="PANTHER" id="PTHR45348">
    <property type="entry name" value="HYPOTHETICAL OXIDOREDUCTASE (EUROFUNG)"/>
    <property type="match status" value="1"/>
</dbReference>
<evidence type="ECO:0000256" key="2">
    <source>
        <dbReference type="ARBA" id="ARBA00023002"/>
    </source>
</evidence>
<dbReference type="AlphaFoldDB" id="A0A4Z0YNP7"/>
<dbReference type="Proteomes" id="UP000297716">
    <property type="component" value="Unassembled WGS sequence"/>
</dbReference>
<dbReference type="GO" id="GO:0016651">
    <property type="term" value="F:oxidoreductase activity, acting on NAD(P)H"/>
    <property type="evidence" value="ECO:0007669"/>
    <property type="project" value="InterPro"/>
</dbReference>
<proteinExistence type="inferred from homology"/>
<evidence type="ECO:0000256" key="1">
    <source>
        <dbReference type="ARBA" id="ARBA00008072"/>
    </source>
</evidence>
<feature type="non-terminal residue" evidence="4">
    <location>
        <position position="137"/>
    </location>
</feature>
<accession>A0A4Z0YNP7</accession>
<dbReference type="SUPFAM" id="SSF50129">
    <property type="entry name" value="GroES-like"/>
    <property type="match status" value="1"/>
</dbReference>
<sequence length="137" mass="14542">MPTTFKAAVVPEAGAQHSIEDRELSPLQPDEVAIKITATAINPVDWKIRDYRVPLDGFPAVLGSDAAGEVAAVGSAVTDFAIGDRVFFQGIVGKYDSSTFQQYCKMPARLLAKTPRDISDEQAAGISLATIAVVTGF</sequence>
<evidence type="ECO:0000313" key="4">
    <source>
        <dbReference type="EMBL" id="TGJ78282.1"/>
    </source>
</evidence>
<dbReference type="InterPro" id="IPR011032">
    <property type="entry name" value="GroES-like_sf"/>
</dbReference>
<gene>
    <name evidence="4" type="ORF">E0Z10_g10482</name>
</gene>
<dbReference type="PANTHER" id="PTHR45348:SF2">
    <property type="entry name" value="ZINC-TYPE ALCOHOL DEHYDROGENASE-LIKE PROTEIN C2E1P3.01"/>
    <property type="match status" value="1"/>
</dbReference>
<dbReference type="OrthoDB" id="10257049at2759"/>
<dbReference type="InterPro" id="IPR047122">
    <property type="entry name" value="Trans-enoyl_RdTase-like"/>
</dbReference>
<keyword evidence="2" id="KW-0560">Oxidoreductase</keyword>
<protein>
    <recommendedName>
        <fullName evidence="3">Alcohol dehydrogenase-like N-terminal domain-containing protein</fullName>
    </recommendedName>
</protein>
<feature type="domain" description="Alcohol dehydrogenase-like N-terminal" evidence="3">
    <location>
        <begin position="28"/>
        <end position="115"/>
    </location>
</feature>